<reference evidence="2 3" key="1">
    <citation type="submission" date="2015-01" db="EMBL/GenBank/DDBJ databases">
        <title>Genome of allotetraploid Gossypium barbadense reveals genomic plasticity and fiber elongation in cotton evolution.</title>
        <authorList>
            <person name="Chen X."/>
            <person name="Liu X."/>
            <person name="Zhao B."/>
            <person name="Zheng H."/>
            <person name="Hu Y."/>
            <person name="Lu G."/>
            <person name="Yang C."/>
            <person name="Chen J."/>
            <person name="Shan C."/>
            <person name="Zhang L."/>
            <person name="Zhou Y."/>
            <person name="Wang L."/>
            <person name="Guo W."/>
            <person name="Bai Y."/>
            <person name="Ruan J."/>
            <person name="Shangguan X."/>
            <person name="Mao Y."/>
            <person name="Jiang J."/>
            <person name="Zhu Y."/>
            <person name="Lei J."/>
            <person name="Kang H."/>
            <person name="Chen S."/>
            <person name="He X."/>
            <person name="Wang R."/>
            <person name="Wang Y."/>
            <person name="Chen J."/>
            <person name="Wang L."/>
            <person name="Yu S."/>
            <person name="Wang B."/>
            <person name="Wei J."/>
            <person name="Song S."/>
            <person name="Lu X."/>
            <person name="Gao Z."/>
            <person name="Gu W."/>
            <person name="Deng X."/>
            <person name="Ma D."/>
            <person name="Wang S."/>
            <person name="Liang W."/>
            <person name="Fang L."/>
            <person name="Cai C."/>
            <person name="Zhu X."/>
            <person name="Zhou B."/>
            <person name="Zhang Y."/>
            <person name="Chen Z."/>
            <person name="Xu S."/>
            <person name="Zhu R."/>
            <person name="Wang S."/>
            <person name="Zhang T."/>
            <person name="Zhao G."/>
        </authorList>
    </citation>
    <scope>NUCLEOTIDE SEQUENCE [LARGE SCALE GENOMIC DNA]</scope>
    <source>
        <strain evidence="3">cv. Xinhai21</strain>
        <tissue evidence="2">Leaf</tissue>
    </source>
</reference>
<dbReference type="EMBL" id="KZ669523">
    <property type="protein sequence ID" value="PPR85161.1"/>
    <property type="molecule type" value="Genomic_DNA"/>
</dbReference>
<feature type="region of interest" description="Disordered" evidence="1">
    <location>
        <begin position="1"/>
        <end position="59"/>
    </location>
</feature>
<evidence type="ECO:0000313" key="3">
    <source>
        <dbReference type="Proteomes" id="UP000239757"/>
    </source>
</evidence>
<accession>A0A2P5W269</accession>
<sequence>MSLKEAHKSFLRTSRGPVHKDQRLQIKELDEWWTHKPRTPGKPKLHQNEPDTSPNQLKTGDKVFLDATDPHIVTTTPNEEIPLTATIPASKKRKGASSSGGPTTKIRHPLLQFSRGPREEALLTTNLLEQFFGIIELTYLELAMELCSTFHLQTVMTNYDDPGTV</sequence>
<organism evidence="2 3">
    <name type="scientific">Gossypium barbadense</name>
    <name type="common">Sea Island cotton</name>
    <name type="synonym">Hibiscus barbadensis</name>
    <dbReference type="NCBI Taxonomy" id="3634"/>
    <lineage>
        <taxon>Eukaryota</taxon>
        <taxon>Viridiplantae</taxon>
        <taxon>Streptophyta</taxon>
        <taxon>Embryophyta</taxon>
        <taxon>Tracheophyta</taxon>
        <taxon>Spermatophyta</taxon>
        <taxon>Magnoliopsida</taxon>
        <taxon>eudicotyledons</taxon>
        <taxon>Gunneridae</taxon>
        <taxon>Pentapetalae</taxon>
        <taxon>rosids</taxon>
        <taxon>malvids</taxon>
        <taxon>Malvales</taxon>
        <taxon>Malvaceae</taxon>
        <taxon>Malvoideae</taxon>
        <taxon>Gossypium</taxon>
    </lineage>
</organism>
<feature type="region of interest" description="Disordered" evidence="1">
    <location>
        <begin position="73"/>
        <end position="107"/>
    </location>
</feature>
<proteinExistence type="predicted"/>
<feature type="compositionally biased region" description="Basic and acidic residues" evidence="1">
    <location>
        <begin position="18"/>
        <end position="34"/>
    </location>
</feature>
<evidence type="ECO:0000256" key="1">
    <source>
        <dbReference type="SAM" id="MobiDB-lite"/>
    </source>
</evidence>
<gene>
    <name evidence="2" type="ORF">GOBAR_AA35530</name>
</gene>
<dbReference type="AlphaFoldDB" id="A0A2P5W269"/>
<name>A0A2P5W269_GOSBA</name>
<protein>
    <submittedName>
        <fullName evidence="2">Uncharacterized protein</fullName>
    </submittedName>
</protein>
<feature type="compositionally biased region" description="Basic residues" evidence="1">
    <location>
        <begin position="35"/>
        <end position="45"/>
    </location>
</feature>
<evidence type="ECO:0000313" key="2">
    <source>
        <dbReference type="EMBL" id="PPR85161.1"/>
    </source>
</evidence>
<dbReference type="Proteomes" id="UP000239757">
    <property type="component" value="Unassembled WGS sequence"/>
</dbReference>